<proteinExistence type="predicted"/>
<dbReference type="AlphaFoldDB" id="A0A0M9AEI3"/>
<gene>
    <name evidence="1" type="ORF">BVI061214_00990</name>
</gene>
<protein>
    <submittedName>
        <fullName evidence="1">Uncharacterized protein</fullName>
    </submittedName>
</protein>
<comment type="caution">
    <text evidence="1">The sequence shown here is derived from an EMBL/GenBank/DDBJ whole genome shotgun (WGS) entry which is preliminary data.</text>
</comment>
<evidence type="ECO:0000313" key="1">
    <source>
        <dbReference type="EMBL" id="KOX89808.1"/>
    </source>
</evidence>
<name>A0A0M9AEI3_THEAQ</name>
<dbReference type="RefSeq" id="WP_053767549.1">
    <property type="nucleotide sequence ID" value="NZ_LHCI01000106.1"/>
</dbReference>
<dbReference type="EMBL" id="LHCI01000106">
    <property type="protein sequence ID" value="KOX89808.1"/>
    <property type="molecule type" value="Genomic_DNA"/>
</dbReference>
<dbReference type="SUPFAM" id="SSF46785">
    <property type="entry name" value="Winged helix' DNA-binding domain"/>
    <property type="match status" value="1"/>
</dbReference>
<evidence type="ECO:0000313" key="2">
    <source>
        <dbReference type="Proteomes" id="UP000037685"/>
    </source>
</evidence>
<reference evidence="1 2" key="1">
    <citation type="submission" date="2015-07" db="EMBL/GenBank/DDBJ databases">
        <authorList>
            <person name="Noorani M."/>
        </authorList>
    </citation>
    <scope>NUCLEOTIDE SEQUENCE [LARGE SCALE GENOMIC DNA]</scope>
    <source>
        <strain evidence="2">ATCC 25104 / DSM 625 / JCM 10724 / NBRC 103206 / NCIMB 11243 / YT-1</strain>
    </source>
</reference>
<organism evidence="1 2">
    <name type="scientific">Thermus aquaticus</name>
    <dbReference type="NCBI Taxonomy" id="271"/>
    <lineage>
        <taxon>Bacteria</taxon>
        <taxon>Thermotogati</taxon>
        <taxon>Deinococcota</taxon>
        <taxon>Deinococci</taxon>
        <taxon>Thermales</taxon>
        <taxon>Thermaceae</taxon>
        <taxon>Thermus</taxon>
    </lineage>
</organism>
<sequence>MAYLVEHPLAARLLADPDLAVCLKPFMKGPATVKDLAQARGISLQRAHYLVGLFLKSGLLEPVGVRRRRGRPIRLYRAVDTDFRILRKLVPERVLRALEAAQSWQEEWQKALEAHDPGYGAILRVFLNPEGLLEFGSEEEPDILAEDFPPLLNLWSAGLYLRREEAKALQRELLGLYHRYAALSPVRQEEGEARYLVHLGLAPAP</sequence>
<dbReference type="Gene3D" id="1.10.10.10">
    <property type="entry name" value="Winged helix-like DNA-binding domain superfamily/Winged helix DNA-binding domain"/>
    <property type="match status" value="1"/>
</dbReference>
<accession>A0A0M9AEI3</accession>
<dbReference type="InterPro" id="IPR036390">
    <property type="entry name" value="WH_DNA-bd_sf"/>
</dbReference>
<dbReference type="PATRIC" id="fig|271.14.peg.1066"/>
<dbReference type="Proteomes" id="UP000037685">
    <property type="component" value="Unassembled WGS sequence"/>
</dbReference>
<dbReference type="InterPro" id="IPR036388">
    <property type="entry name" value="WH-like_DNA-bd_sf"/>
</dbReference>